<accession>A0A1G7ATM0</accession>
<evidence type="ECO:0008006" key="5">
    <source>
        <dbReference type="Google" id="ProtNLM"/>
    </source>
</evidence>
<keyword evidence="4" id="KW-1185">Reference proteome</keyword>
<evidence type="ECO:0000256" key="2">
    <source>
        <dbReference type="ARBA" id="ARBA00008424"/>
    </source>
</evidence>
<evidence type="ECO:0000313" key="4">
    <source>
        <dbReference type="Proteomes" id="UP000199455"/>
    </source>
</evidence>
<dbReference type="Proteomes" id="UP000199455">
    <property type="component" value="Unassembled WGS sequence"/>
</dbReference>
<comment type="similarity">
    <text evidence="2">Belongs to the histone H1/H5 family. HCT subfamily.</text>
</comment>
<dbReference type="GO" id="GO:0030527">
    <property type="term" value="F:structural constituent of chromatin"/>
    <property type="evidence" value="ECO:0007669"/>
    <property type="project" value="InterPro"/>
</dbReference>
<organism evidence="3 4">
    <name type="scientific">Pedobacter soli</name>
    <dbReference type="NCBI Taxonomy" id="390242"/>
    <lineage>
        <taxon>Bacteria</taxon>
        <taxon>Pseudomonadati</taxon>
        <taxon>Bacteroidota</taxon>
        <taxon>Sphingobacteriia</taxon>
        <taxon>Sphingobacteriales</taxon>
        <taxon>Sphingobacteriaceae</taxon>
        <taxon>Pedobacter</taxon>
    </lineage>
</organism>
<proteinExistence type="inferred from homology"/>
<dbReference type="STRING" id="390242.SAMN04488024_11348"/>
<evidence type="ECO:0000256" key="1">
    <source>
        <dbReference type="ARBA" id="ARBA00002333"/>
    </source>
</evidence>
<dbReference type="RefSeq" id="WP_090772230.1">
    <property type="nucleotide sequence ID" value="NZ_FMZH01000013.1"/>
</dbReference>
<dbReference type="EMBL" id="FMZH01000013">
    <property type="protein sequence ID" value="SDE18131.1"/>
    <property type="molecule type" value="Genomic_DNA"/>
</dbReference>
<name>A0A1G7ATM0_9SPHI</name>
<dbReference type="InterPro" id="IPR010886">
    <property type="entry name" value="Hc1"/>
</dbReference>
<protein>
    <recommendedName>
        <fullName evidence="5">Histone H1-like protein Hc1</fullName>
    </recommendedName>
</protein>
<gene>
    <name evidence="3" type="ORF">SAMN04488024_11348</name>
</gene>
<comment type="function">
    <text evidence="1">Might have a role analogous to that of eukaryotic histone proteins.</text>
</comment>
<dbReference type="Pfam" id="PF07432">
    <property type="entry name" value="Hc1"/>
    <property type="match status" value="1"/>
</dbReference>
<dbReference type="AlphaFoldDB" id="A0A1G7ATM0"/>
<reference evidence="4" key="1">
    <citation type="submission" date="2016-10" db="EMBL/GenBank/DDBJ databases">
        <authorList>
            <person name="Varghese N."/>
            <person name="Submissions S."/>
        </authorList>
    </citation>
    <scope>NUCLEOTIDE SEQUENCE [LARGE SCALE GENOMIC DNA]</scope>
    <source>
        <strain evidence="4">DSM 18609</strain>
    </source>
</reference>
<evidence type="ECO:0000313" key="3">
    <source>
        <dbReference type="EMBL" id="SDE18131.1"/>
    </source>
</evidence>
<dbReference type="GO" id="GO:0003677">
    <property type="term" value="F:DNA binding"/>
    <property type="evidence" value="ECO:0007669"/>
    <property type="project" value="InterPro"/>
</dbReference>
<sequence length="59" mass="6616">MDKFQKVKEVITSIEADVTKFYDGNNGAAGTRVRKAMQDLKNLAQEIRAEVTEKKNSAK</sequence>